<evidence type="ECO:0000313" key="2">
    <source>
        <dbReference type="Proteomes" id="UP001359559"/>
    </source>
</evidence>
<sequence length="80" mass="8971">MCYKCSPEILSARQGVGEEETSVYECYKVIGSFFCMGLWWQVPAVYVVASFSCSAISPHRCHRRPPLRTTLAPAGRTPRT</sequence>
<dbReference type="AlphaFoldDB" id="A0AAN9PDD5"/>
<comment type="caution">
    <text evidence="1">The sequence shown here is derived from an EMBL/GenBank/DDBJ whole genome shotgun (WGS) entry which is preliminary data.</text>
</comment>
<reference evidence="1 2" key="1">
    <citation type="submission" date="2024-01" db="EMBL/GenBank/DDBJ databases">
        <title>The genomes of 5 underutilized Papilionoideae crops provide insights into root nodulation and disease resistance.</title>
        <authorList>
            <person name="Yuan L."/>
        </authorList>
    </citation>
    <scope>NUCLEOTIDE SEQUENCE [LARGE SCALE GENOMIC DNA]</scope>
    <source>
        <strain evidence="1">LY-2023</strain>
        <tissue evidence="1">Leaf</tissue>
    </source>
</reference>
<name>A0AAN9PDD5_CLITE</name>
<accession>A0AAN9PDD5</accession>
<dbReference type="Proteomes" id="UP001359559">
    <property type="component" value="Unassembled WGS sequence"/>
</dbReference>
<evidence type="ECO:0000313" key="1">
    <source>
        <dbReference type="EMBL" id="KAK7294141.1"/>
    </source>
</evidence>
<organism evidence="1 2">
    <name type="scientific">Clitoria ternatea</name>
    <name type="common">Butterfly pea</name>
    <dbReference type="NCBI Taxonomy" id="43366"/>
    <lineage>
        <taxon>Eukaryota</taxon>
        <taxon>Viridiplantae</taxon>
        <taxon>Streptophyta</taxon>
        <taxon>Embryophyta</taxon>
        <taxon>Tracheophyta</taxon>
        <taxon>Spermatophyta</taxon>
        <taxon>Magnoliopsida</taxon>
        <taxon>eudicotyledons</taxon>
        <taxon>Gunneridae</taxon>
        <taxon>Pentapetalae</taxon>
        <taxon>rosids</taxon>
        <taxon>fabids</taxon>
        <taxon>Fabales</taxon>
        <taxon>Fabaceae</taxon>
        <taxon>Papilionoideae</taxon>
        <taxon>50 kb inversion clade</taxon>
        <taxon>NPAAA clade</taxon>
        <taxon>indigoferoid/millettioid clade</taxon>
        <taxon>Phaseoleae</taxon>
        <taxon>Clitoria</taxon>
    </lineage>
</organism>
<protein>
    <submittedName>
        <fullName evidence="1">Uncharacterized protein</fullName>
    </submittedName>
</protein>
<dbReference type="EMBL" id="JAYKXN010000004">
    <property type="protein sequence ID" value="KAK7294141.1"/>
    <property type="molecule type" value="Genomic_DNA"/>
</dbReference>
<gene>
    <name evidence="1" type="ORF">RJT34_17024</name>
</gene>
<keyword evidence="2" id="KW-1185">Reference proteome</keyword>
<proteinExistence type="predicted"/>